<dbReference type="SUPFAM" id="SSF56801">
    <property type="entry name" value="Acetyl-CoA synthetase-like"/>
    <property type="match status" value="1"/>
</dbReference>
<dbReference type="InterPro" id="IPR045851">
    <property type="entry name" value="AMP-bd_C_sf"/>
</dbReference>
<dbReference type="NCBIfam" id="TIGR01733">
    <property type="entry name" value="AA-adenyl-dom"/>
    <property type="match status" value="1"/>
</dbReference>
<proteinExistence type="predicted"/>
<dbReference type="SUPFAM" id="SSF53474">
    <property type="entry name" value="alpha/beta-Hydrolases"/>
    <property type="match status" value="1"/>
</dbReference>
<dbReference type="Pfam" id="PF00501">
    <property type="entry name" value="AMP-binding"/>
    <property type="match status" value="1"/>
</dbReference>
<dbReference type="RefSeq" id="WP_310455100.1">
    <property type="nucleotide sequence ID" value="NZ_JAVKPH010000001.1"/>
</dbReference>
<dbReference type="InterPro" id="IPR020845">
    <property type="entry name" value="AMP-binding_CS"/>
</dbReference>
<feature type="domain" description="Carrier" evidence="3">
    <location>
        <begin position="943"/>
        <end position="1019"/>
    </location>
</feature>
<dbReference type="Pfam" id="PF00668">
    <property type="entry name" value="Condensation"/>
    <property type="match status" value="1"/>
</dbReference>
<gene>
    <name evidence="4" type="ORF">RGD00_00465</name>
</gene>
<dbReference type="Proteomes" id="UP001247754">
    <property type="component" value="Unassembled WGS sequence"/>
</dbReference>
<reference evidence="4 5" key="1">
    <citation type="submission" date="2023-09" db="EMBL/GenBank/DDBJ databases">
        <title>Xinfangfangia sedmenti sp. nov., isolated the sedment.</title>
        <authorList>
            <person name="Xu L."/>
        </authorList>
    </citation>
    <scope>NUCLEOTIDE SEQUENCE [LARGE SCALE GENOMIC DNA]</scope>
    <source>
        <strain evidence="4 5">LG-4</strain>
    </source>
</reference>
<dbReference type="Gene3D" id="3.40.50.980">
    <property type="match status" value="2"/>
</dbReference>
<organism evidence="4 5">
    <name type="scientific">Ruixingdingia sedimenti</name>
    <dbReference type="NCBI Taxonomy" id="3073604"/>
    <lineage>
        <taxon>Bacteria</taxon>
        <taxon>Pseudomonadati</taxon>
        <taxon>Pseudomonadota</taxon>
        <taxon>Alphaproteobacteria</taxon>
        <taxon>Rhodobacterales</taxon>
        <taxon>Paracoccaceae</taxon>
        <taxon>Ruixingdingia</taxon>
    </lineage>
</organism>
<dbReference type="SMART" id="SM00824">
    <property type="entry name" value="PKS_TE"/>
    <property type="match status" value="1"/>
</dbReference>
<dbReference type="InterPro" id="IPR029058">
    <property type="entry name" value="AB_hydrolase_fold"/>
</dbReference>
<dbReference type="Pfam" id="PF00550">
    <property type="entry name" value="PP-binding"/>
    <property type="match status" value="1"/>
</dbReference>
<dbReference type="InterPro" id="IPR009081">
    <property type="entry name" value="PP-bd_ACP"/>
</dbReference>
<dbReference type="Pfam" id="PF13193">
    <property type="entry name" value="AMP-binding_C"/>
    <property type="match status" value="1"/>
</dbReference>
<dbReference type="PROSITE" id="PS50075">
    <property type="entry name" value="CARRIER"/>
    <property type="match status" value="1"/>
</dbReference>
<comment type="caution">
    <text evidence="4">The sequence shown here is derived from an EMBL/GenBank/DDBJ whole genome shotgun (WGS) entry which is preliminary data.</text>
</comment>
<dbReference type="InterPro" id="IPR025110">
    <property type="entry name" value="AMP-bd_C"/>
</dbReference>
<dbReference type="Gene3D" id="3.30.559.30">
    <property type="entry name" value="Nonribosomal peptide synthetase, condensation domain"/>
    <property type="match status" value="1"/>
</dbReference>
<dbReference type="Gene3D" id="3.40.50.1820">
    <property type="entry name" value="alpha/beta hydrolase"/>
    <property type="match status" value="1"/>
</dbReference>
<dbReference type="InterPro" id="IPR001031">
    <property type="entry name" value="Thioesterase"/>
</dbReference>
<dbReference type="Gene3D" id="3.30.300.30">
    <property type="match status" value="1"/>
</dbReference>
<dbReference type="InterPro" id="IPR036736">
    <property type="entry name" value="ACP-like_sf"/>
</dbReference>
<dbReference type="EMBL" id="JAVKPH010000001">
    <property type="protein sequence ID" value="MDR5651061.1"/>
    <property type="molecule type" value="Genomic_DNA"/>
</dbReference>
<evidence type="ECO:0000313" key="4">
    <source>
        <dbReference type="EMBL" id="MDR5651061.1"/>
    </source>
</evidence>
<name>A0ABU1F2H0_9RHOB</name>
<dbReference type="InterPro" id="IPR010071">
    <property type="entry name" value="AA_adenyl_dom"/>
</dbReference>
<accession>A0ABU1F2H0</accession>
<dbReference type="Gene3D" id="2.30.38.10">
    <property type="entry name" value="Luciferase, Domain 3"/>
    <property type="match status" value="1"/>
</dbReference>
<dbReference type="SUPFAM" id="SSF47336">
    <property type="entry name" value="ACP-like"/>
    <property type="match status" value="1"/>
</dbReference>
<protein>
    <submittedName>
        <fullName evidence="4">Amino acid adenylation domain-containing protein</fullName>
    </submittedName>
</protein>
<dbReference type="InterPro" id="IPR023213">
    <property type="entry name" value="CAT-like_dom_sf"/>
</dbReference>
<dbReference type="InterPro" id="IPR020806">
    <property type="entry name" value="PKS_PP-bd"/>
</dbReference>
<evidence type="ECO:0000256" key="1">
    <source>
        <dbReference type="ARBA" id="ARBA00022450"/>
    </source>
</evidence>
<keyword evidence="5" id="KW-1185">Reference proteome</keyword>
<sequence>MDRTRPLMEAQEGLWYVQALDPANPILNTGQYVELRGPLDVARFQAAFDAAVAQTPALSLRFGRRDGRPVQWLAAPPVLAHADLSALPDPAAEARARMAADSARARDLADDPLAGFTLYRLGPDHWYWYQRIHHLATDGYAFVMFTNRVGELYTAAANGTPEPPPFAPLEAAFEEDAAWRDNPKRAEDRAFWLAELKDLGGVAGPGPAGARALSGHGYHRHRIDLPAALMARLTARAGAARTPWPEVLTLLSAAYLSRVSGEGARVTGLPYMARLGTKAARVPCMWMNVLPFRWEADEDMALNTLFAEGAARLQRLRRHGRYRSEQMRRDLRRTGIDERLYGPLVNIQPFDVAPRFAGMDTRLHILSAGAVDDLTVTFRGDARSELALEVDTNPGLYTAAETQAHAERLAAFLEAALAADRLADVPTVTPAEHHWLVEGVNATAHPLPDTTLDALIAAQMRATPDAAAVVFGDTTLSYAELDRRTAALAAALRARGAGPGRIVAVALPRSEHLAVALVATLRAGAAFVPLDPENPPARLATLLARTEAVVLLAEAGLNAGGMAPFAPADWPVAGEAPEPAATPGDLAYVLFTSGSTGEPKGVMIEHRAIVNRLLWMRDHYGFGPADRILQKTPTTFDVSVWELFLPYLSGATLVFAAPGAHRDPAAIARAIRGHGITALHFVPSMLSAFLAAPASEGIAVPRVFASGEELTPDHRRHFHARIQGALHNLYGPTEAAVDVSWWEAGVGDTSAPLPIGWPVWNTALLVLDARMRPVPPGVPGELYLGGVQLARGYLGRDDLTAAAFRPDPFHPGARLYATGDLALRRADGAVVYLGRADHQVKIRGMRVELGEIEAEVRATGLVAEAVVLARADAGGPKRLVAYVVPADRGFSEPALTAALALRLPAHMLPAATVALPALPVTANGKLDRRALPAPLLAAPAGTPPRGPVEERIAALYAEVLHLTDPPPREADFFALGGDSLSALTLALRLEEVFSRAPGLGQIFETPGIAALARAMEAAEEARSGLSPLLALRQGEGPPLVLIHPAGGLGWCYRRLARALESRPVWALQSPLMEGGTIPATLAALAADYAARIAALAPEGPVHLAGWSLGGILAQDIAVELAKAGRPAGVVALIDAYPAECWRAEPEPDAAAALRALLAIAGHDPDAHPDLDSRAKVVAFLGQHRTPLGSLPEPVLDAVVRLVTGTNRMMRSHHHRHLAGTLFHIRAGRDHAGRDLTAARWAPHADAVEGMELPLKHAEMLGEAAVAAIAPALEARMRAADQAAASASAAGMDAGSAAM</sequence>
<dbReference type="PANTHER" id="PTHR45527:SF1">
    <property type="entry name" value="FATTY ACID SYNTHASE"/>
    <property type="match status" value="1"/>
</dbReference>
<evidence type="ECO:0000313" key="5">
    <source>
        <dbReference type="Proteomes" id="UP001247754"/>
    </source>
</evidence>
<dbReference type="Gene3D" id="3.30.559.10">
    <property type="entry name" value="Chloramphenicol acetyltransferase-like domain"/>
    <property type="match status" value="1"/>
</dbReference>
<keyword evidence="2" id="KW-0597">Phosphoprotein</keyword>
<evidence type="ECO:0000256" key="2">
    <source>
        <dbReference type="ARBA" id="ARBA00022553"/>
    </source>
</evidence>
<dbReference type="SUPFAM" id="SSF52777">
    <property type="entry name" value="CoA-dependent acyltransferases"/>
    <property type="match status" value="2"/>
</dbReference>
<dbReference type="InterPro" id="IPR000873">
    <property type="entry name" value="AMP-dep_synth/lig_dom"/>
</dbReference>
<evidence type="ECO:0000259" key="3">
    <source>
        <dbReference type="PROSITE" id="PS50075"/>
    </source>
</evidence>
<dbReference type="InterPro" id="IPR020802">
    <property type="entry name" value="TesA-like"/>
</dbReference>
<keyword evidence="1" id="KW-0596">Phosphopantetheine</keyword>
<dbReference type="SMART" id="SM00823">
    <property type="entry name" value="PKS_PP"/>
    <property type="match status" value="1"/>
</dbReference>
<dbReference type="PROSITE" id="PS00455">
    <property type="entry name" value="AMP_BINDING"/>
    <property type="match status" value="1"/>
</dbReference>
<dbReference type="InterPro" id="IPR001242">
    <property type="entry name" value="Condensation_dom"/>
</dbReference>
<dbReference type="Pfam" id="PF00975">
    <property type="entry name" value="Thioesterase"/>
    <property type="match status" value="1"/>
</dbReference>
<dbReference type="PANTHER" id="PTHR45527">
    <property type="entry name" value="NONRIBOSOMAL PEPTIDE SYNTHETASE"/>
    <property type="match status" value="1"/>
</dbReference>